<dbReference type="GO" id="GO:0003676">
    <property type="term" value="F:nucleic acid binding"/>
    <property type="evidence" value="ECO:0007669"/>
    <property type="project" value="InterPro"/>
</dbReference>
<dbReference type="PANTHER" id="PTHR33939">
    <property type="entry name" value="PROTEIN CBG22215"/>
    <property type="match status" value="1"/>
</dbReference>
<dbReference type="AlphaFoldDB" id="A0A0T6BD82"/>
<evidence type="ECO:0000313" key="1">
    <source>
        <dbReference type="EMBL" id="KRT84871.1"/>
    </source>
</evidence>
<sequence length="110" mass="12711">KRYIVVHAGTINGFIKDASLVFPSKSTTSDYHGEMNSKTFQRCWVTERLIPSFEVPSLIVMDNAPYHSVLLEKQPLQSWRKDDIIQWLNTNQIPCESTMNKNELLEIAKQ</sequence>
<dbReference type="Proteomes" id="UP000051574">
    <property type="component" value="Unassembled WGS sequence"/>
</dbReference>
<keyword evidence="2" id="KW-1185">Reference proteome</keyword>
<comment type="caution">
    <text evidence="1">The sequence shown here is derived from an EMBL/GenBank/DDBJ whole genome shotgun (WGS) entry which is preliminary data.</text>
</comment>
<evidence type="ECO:0008006" key="3">
    <source>
        <dbReference type="Google" id="ProtNLM"/>
    </source>
</evidence>
<proteinExistence type="predicted"/>
<organism evidence="1 2">
    <name type="scientific">Oryctes borbonicus</name>
    <dbReference type="NCBI Taxonomy" id="1629725"/>
    <lineage>
        <taxon>Eukaryota</taxon>
        <taxon>Metazoa</taxon>
        <taxon>Ecdysozoa</taxon>
        <taxon>Arthropoda</taxon>
        <taxon>Hexapoda</taxon>
        <taxon>Insecta</taxon>
        <taxon>Pterygota</taxon>
        <taxon>Neoptera</taxon>
        <taxon>Endopterygota</taxon>
        <taxon>Coleoptera</taxon>
        <taxon>Polyphaga</taxon>
        <taxon>Scarabaeiformia</taxon>
        <taxon>Scarabaeidae</taxon>
        <taxon>Dynastinae</taxon>
        <taxon>Oryctes</taxon>
    </lineage>
</organism>
<gene>
    <name evidence="1" type="ORF">AMK59_789</name>
</gene>
<feature type="non-terminal residue" evidence="1">
    <location>
        <position position="1"/>
    </location>
</feature>
<dbReference type="Gene3D" id="3.30.420.10">
    <property type="entry name" value="Ribonuclease H-like superfamily/Ribonuclease H"/>
    <property type="match status" value="1"/>
</dbReference>
<accession>A0A0T6BD82</accession>
<protein>
    <recommendedName>
        <fullName evidence="3">Tc1-like transposase DDE domain-containing protein</fullName>
    </recommendedName>
</protein>
<dbReference type="PANTHER" id="PTHR33939:SF1">
    <property type="entry name" value="DUF4371 DOMAIN-CONTAINING PROTEIN"/>
    <property type="match status" value="1"/>
</dbReference>
<reference evidence="1 2" key="1">
    <citation type="submission" date="2015-09" db="EMBL/GenBank/DDBJ databases">
        <title>Draft genome of the scarab beetle Oryctes borbonicus.</title>
        <authorList>
            <person name="Meyer J.M."/>
            <person name="Markov G.V."/>
            <person name="Baskaran P."/>
            <person name="Herrmann M."/>
            <person name="Sommer R.J."/>
            <person name="Roedelsperger C."/>
        </authorList>
    </citation>
    <scope>NUCLEOTIDE SEQUENCE [LARGE SCALE GENOMIC DNA]</scope>
    <source>
        <strain evidence="1">OB123</strain>
        <tissue evidence="1">Whole animal</tissue>
    </source>
</reference>
<dbReference type="InterPro" id="IPR036397">
    <property type="entry name" value="RNaseH_sf"/>
</dbReference>
<dbReference type="OrthoDB" id="6770629at2759"/>
<name>A0A0T6BD82_9SCAR</name>
<evidence type="ECO:0000313" key="2">
    <source>
        <dbReference type="Proteomes" id="UP000051574"/>
    </source>
</evidence>
<dbReference type="EMBL" id="LJIG01002069">
    <property type="protein sequence ID" value="KRT84871.1"/>
    <property type="molecule type" value="Genomic_DNA"/>
</dbReference>